<feature type="region of interest" description="Disordered" evidence="1">
    <location>
        <begin position="1"/>
        <end position="31"/>
    </location>
</feature>
<evidence type="ECO:0000313" key="3">
    <source>
        <dbReference type="Proteomes" id="UP000002729"/>
    </source>
</evidence>
<dbReference type="KEGG" id="aaf:AURANDRAFT_38960"/>
<organism evidence="3">
    <name type="scientific">Aureococcus anophagefferens</name>
    <name type="common">Harmful bloom alga</name>
    <dbReference type="NCBI Taxonomy" id="44056"/>
    <lineage>
        <taxon>Eukaryota</taxon>
        <taxon>Sar</taxon>
        <taxon>Stramenopiles</taxon>
        <taxon>Ochrophyta</taxon>
        <taxon>Pelagophyceae</taxon>
        <taxon>Pelagomonadales</taxon>
        <taxon>Pelagomonadaceae</taxon>
        <taxon>Aureococcus</taxon>
    </lineage>
</organism>
<feature type="compositionally biased region" description="Polar residues" evidence="1">
    <location>
        <begin position="22"/>
        <end position="31"/>
    </location>
</feature>
<dbReference type="EMBL" id="GL833150">
    <property type="protein sequence ID" value="EGB04506.1"/>
    <property type="molecule type" value="Genomic_DNA"/>
</dbReference>
<dbReference type="GeneID" id="20221925"/>
<dbReference type="PANTHER" id="PTHR31432:SF0">
    <property type="entry name" value="INTRAFLAGELLAR TRANSPORT PROTEIN 74 HOMOLOG"/>
    <property type="match status" value="1"/>
</dbReference>
<dbReference type="GO" id="GO:0005929">
    <property type="term" value="C:cilium"/>
    <property type="evidence" value="ECO:0007669"/>
    <property type="project" value="TreeGrafter"/>
</dbReference>
<evidence type="ECO:0000256" key="1">
    <source>
        <dbReference type="SAM" id="MobiDB-lite"/>
    </source>
</evidence>
<feature type="compositionally biased region" description="Basic and acidic residues" evidence="1">
    <location>
        <begin position="1"/>
        <end position="21"/>
    </location>
</feature>
<dbReference type="GO" id="GO:0030992">
    <property type="term" value="C:intraciliary transport particle B"/>
    <property type="evidence" value="ECO:0007669"/>
    <property type="project" value="InterPro"/>
</dbReference>
<name>F0YK19_AURAN</name>
<dbReference type="AlphaFoldDB" id="F0YK19"/>
<gene>
    <name evidence="2" type="ORF">AURANDRAFT_38960</name>
</gene>
<evidence type="ECO:0000313" key="2">
    <source>
        <dbReference type="EMBL" id="EGB04506.1"/>
    </source>
</evidence>
<accession>F0YK19</accession>
<dbReference type="GO" id="GO:0048487">
    <property type="term" value="F:beta-tubulin binding"/>
    <property type="evidence" value="ECO:0007669"/>
    <property type="project" value="InterPro"/>
</dbReference>
<proteinExistence type="predicted"/>
<dbReference type="GO" id="GO:0035735">
    <property type="term" value="P:intraciliary transport involved in cilium assembly"/>
    <property type="evidence" value="ECO:0007669"/>
    <property type="project" value="TreeGrafter"/>
</dbReference>
<sequence>MPSQQRLREMRDEATFKERQLESSQQTTQRLIQERKQREAEMLKIENLDEKIQIELASLQQKMEVMRGDMLEFDDIDGLRQRAAATMSALSRLLKEYQSRQESVRSQVTHLTAKYEALKGKIQSSESAKTLSGLEAKLRTYGQTIFHLQEYVETKGRETDYKVVKESCLTIVEKLNVQAKTSAAVGHV</sequence>
<dbReference type="OMA" id="CEYASIT"/>
<dbReference type="InParanoid" id="F0YK19"/>
<dbReference type="Proteomes" id="UP000002729">
    <property type="component" value="Unassembled WGS sequence"/>
</dbReference>
<dbReference type="RefSeq" id="XP_009040760.1">
    <property type="nucleotide sequence ID" value="XM_009042512.1"/>
</dbReference>
<dbReference type="OrthoDB" id="444379at2759"/>
<protein>
    <submittedName>
        <fullName evidence="2">Uncharacterized protein</fullName>
    </submittedName>
</protein>
<dbReference type="InterPro" id="IPR029602">
    <property type="entry name" value="IFT74"/>
</dbReference>
<dbReference type="PANTHER" id="PTHR31432">
    <property type="entry name" value="INTRAFLAGELLAR TRANSPORT PROTEIN 74 HOMOLOG"/>
    <property type="match status" value="1"/>
</dbReference>
<keyword evidence="3" id="KW-1185">Reference proteome</keyword>
<reference evidence="2 3" key="1">
    <citation type="journal article" date="2011" name="Proc. Natl. Acad. Sci. U.S.A.">
        <title>Niche of harmful alga Aureococcus anophagefferens revealed through ecogenomics.</title>
        <authorList>
            <person name="Gobler C.J."/>
            <person name="Berry D.L."/>
            <person name="Dyhrman S.T."/>
            <person name="Wilhelm S.W."/>
            <person name="Salamov A."/>
            <person name="Lobanov A.V."/>
            <person name="Zhang Y."/>
            <person name="Collier J.L."/>
            <person name="Wurch L.L."/>
            <person name="Kustka A.B."/>
            <person name="Dill B.D."/>
            <person name="Shah M."/>
            <person name="VerBerkmoes N.C."/>
            <person name="Kuo A."/>
            <person name="Terry A."/>
            <person name="Pangilinan J."/>
            <person name="Lindquist E.A."/>
            <person name="Lucas S."/>
            <person name="Paulsen I.T."/>
            <person name="Hattenrath-Lehmann T.K."/>
            <person name="Talmage S.C."/>
            <person name="Walker E.A."/>
            <person name="Koch F."/>
            <person name="Burson A.M."/>
            <person name="Marcoval M.A."/>
            <person name="Tang Y.Z."/>
            <person name="Lecleir G.R."/>
            <person name="Coyne K.J."/>
            <person name="Berg G.M."/>
            <person name="Bertrand E.M."/>
            <person name="Saito M.A."/>
            <person name="Gladyshev V.N."/>
            <person name="Grigoriev I.V."/>
        </authorList>
    </citation>
    <scope>NUCLEOTIDE SEQUENCE [LARGE SCALE GENOMIC DNA]</scope>
    <source>
        <strain evidence="3">CCMP 1984</strain>
    </source>
</reference>